<dbReference type="InterPro" id="IPR002052">
    <property type="entry name" value="DNA_methylase_N6_adenine_CS"/>
</dbReference>
<dbReference type="RefSeq" id="WP_005808558.1">
    <property type="nucleotide sequence ID" value="NZ_JH414442.1"/>
</dbReference>
<proteinExistence type="predicted"/>
<dbReference type="GO" id="GO:0003676">
    <property type="term" value="F:nucleic acid binding"/>
    <property type="evidence" value="ECO:0007669"/>
    <property type="project" value="InterPro"/>
</dbReference>
<dbReference type="GO" id="GO:0032259">
    <property type="term" value="P:methylation"/>
    <property type="evidence" value="ECO:0007669"/>
    <property type="project" value="InterPro"/>
</dbReference>
<dbReference type="HOGENOM" id="CLU_115884_0_0_9"/>
<evidence type="ECO:0000313" key="1">
    <source>
        <dbReference type="EMBL" id="EHL08779.1"/>
    </source>
</evidence>
<dbReference type="AlphaFoldDB" id="G9XHJ6"/>
<gene>
    <name evidence="1" type="ORF">HMPREF0322_00421</name>
</gene>
<reference evidence="1 2" key="1">
    <citation type="submission" date="2011-08" db="EMBL/GenBank/DDBJ databases">
        <authorList>
            <person name="Weinstock G."/>
            <person name="Sodergren E."/>
            <person name="Clifton S."/>
            <person name="Fulton L."/>
            <person name="Fulton B."/>
            <person name="Courtney L."/>
            <person name="Fronick C."/>
            <person name="Harrison M."/>
            <person name="Strong C."/>
            <person name="Farmer C."/>
            <person name="Delahaunty K."/>
            <person name="Markovic C."/>
            <person name="Hall O."/>
            <person name="Minx P."/>
            <person name="Tomlinson C."/>
            <person name="Mitreva M."/>
            <person name="Hou S."/>
            <person name="Chen J."/>
            <person name="Wollam A."/>
            <person name="Pepin K.H."/>
            <person name="Johnson M."/>
            <person name="Bhonagiri V."/>
            <person name="Zhang X."/>
            <person name="Suruliraj S."/>
            <person name="Warren W."/>
            <person name="Chinwalla A."/>
            <person name="Mardis E.R."/>
            <person name="Wilson R.K."/>
        </authorList>
    </citation>
    <scope>NUCLEOTIDE SEQUENCE [LARGE SCALE GENOMIC DNA]</scope>
    <source>
        <strain evidence="1 2">DP7</strain>
    </source>
</reference>
<protein>
    <recommendedName>
        <fullName evidence="3">DNA methyltransferase</fullName>
    </recommendedName>
</protein>
<sequence>MSSTKSNSTKRIPNDYYVTPVDEIDKFLSFHGKSFVKGKILDPAAGGDITTNMSYPLALARFGYSCDTLDIRPDSKAAIVTDYLKTDCKGQYSTIITNPPFCQALDFIKKGLDDVKAGGHVIYLLRLNFLGSEKRNPFLMKHMPKAIVVHSRRMSFTNDGHTDSIEYAHFIWSKEPSGKPTELYLLPY</sequence>
<dbReference type="InterPro" id="IPR029063">
    <property type="entry name" value="SAM-dependent_MTases_sf"/>
</dbReference>
<dbReference type="Gene3D" id="3.40.50.150">
    <property type="entry name" value="Vaccinia Virus protein VP39"/>
    <property type="match status" value="1"/>
</dbReference>
<evidence type="ECO:0008006" key="3">
    <source>
        <dbReference type="Google" id="ProtNLM"/>
    </source>
</evidence>
<organism evidence="1 2">
    <name type="scientific">Desulfitobacterium hafniense DP7</name>
    <dbReference type="NCBI Taxonomy" id="537010"/>
    <lineage>
        <taxon>Bacteria</taxon>
        <taxon>Bacillati</taxon>
        <taxon>Bacillota</taxon>
        <taxon>Clostridia</taxon>
        <taxon>Eubacteriales</taxon>
        <taxon>Desulfitobacteriaceae</taxon>
        <taxon>Desulfitobacterium</taxon>
    </lineage>
</organism>
<name>G9XHJ6_DESHA</name>
<accession>G9XHJ6</accession>
<dbReference type="PROSITE" id="PS00092">
    <property type="entry name" value="N6_MTASE"/>
    <property type="match status" value="1"/>
</dbReference>
<evidence type="ECO:0000313" key="2">
    <source>
        <dbReference type="Proteomes" id="UP000004416"/>
    </source>
</evidence>
<comment type="caution">
    <text evidence="1">The sequence shown here is derived from an EMBL/GenBank/DDBJ whole genome shotgun (WGS) entry which is preliminary data.</text>
</comment>
<dbReference type="Proteomes" id="UP000004416">
    <property type="component" value="Unassembled WGS sequence"/>
</dbReference>
<dbReference type="EMBL" id="AFZX01000011">
    <property type="protein sequence ID" value="EHL08779.1"/>
    <property type="molecule type" value="Genomic_DNA"/>
</dbReference>
<dbReference type="SUPFAM" id="SSF53335">
    <property type="entry name" value="S-adenosyl-L-methionine-dependent methyltransferases"/>
    <property type="match status" value="1"/>
</dbReference>
<dbReference type="GO" id="GO:0008168">
    <property type="term" value="F:methyltransferase activity"/>
    <property type="evidence" value="ECO:0007669"/>
    <property type="project" value="InterPro"/>
</dbReference>